<gene>
    <name evidence="1" type="ORF">G7077_09520</name>
</gene>
<accession>A0A6G7YQT6</accession>
<dbReference type="KEGG" id="spii:G7077_09520"/>
<keyword evidence="2" id="KW-1185">Reference proteome</keyword>
<dbReference type="EMBL" id="CP049869">
    <property type="protein sequence ID" value="QIK79099.1"/>
    <property type="molecule type" value="Genomic_DNA"/>
</dbReference>
<organism evidence="1 2">
    <name type="scientific">Sphingomonas piscis</name>
    <dbReference type="NCBI Taxonomy" id="2714943"/>
    <lineage>
        <taxon>Bacteria</taxon>
        <taxon>Pseudomonadati</taxon>
        <taxon>Pseudomonadota</taxon>
        <taxon>Alphaproteobacteria</taxon>
        <taxon>Sphingomonadales</taxon>
        <taxon>Sphingomonadaceae</taxon>
        <taxon>Sphingomonas</taxon>
    </lineage>
</organism>
<evidence type="ECO:0000313" key="2">
    <source>
        <dbReference type="Proteomes" id="UP000503222"/>
    </source>
</evidence>
<reference evidence="1 2" key="1">
    <citation type="submission" date="2020-03" db="EMBL/GenBank/DDBJ databases">
        <title>Sphingomonas sp. nov., isolated from fish.</title>
        <authorList>
            <person name="Hyun D.-W."/>
            <person name="Bae J.-W."/>
        </authorList>
    </citation>
    <scope>NUCLEOTIDE SEQUENCE [LARGE SCALE GENOMIC DNA]</scope>
    <source>
        <strain evidence="1 2">HDW15B</strain>
    </source>
</reference>
<dbReference type="RefSeq" id="WP_166411489.1">
    <property type="nucleotide sequence ID" value="NZ_CP049869.1"/>
</dbReference>
<protein>
    <submittedName>
        <fullName evidence="1">Uncharacterized protein</fullName>
    </submittedName>
</protein>
<proteinExistence type="predicted"/>
<dbReference type="AlphaFoldDB" id="A0A6G7YQT6"/>
<sequence length="109" mass="11692">MLLELAFALSASFATAETPVKGPPVNDVRCLVLSYTFGLKANNEAAKKVAQSAAIFYLGRIDGRFTSTQLRAAVARERRLITPQSAGSLMQECAGKMQASAQILKSISR</sequence>
<dbReference type="Proteomes" id="UP000503222">
    <property type="component" value="Chromosome"/>
</dbReference>
<name>A0A6G7YQT6_9SPHN</name>
<evidence type="ECO:0000313" key="1">
    <source>
        <dbReference type="EMBL" id="QIK79099.1"/>
    </source>
</evidence>